<feature type="transmembrane region" description="Helical" evidence="1">
    <location>
        <begin position="81"/>
        <end position="100"/>
    </location>
</feature>
<evidence type="ECO:0000313" key="3">
    <source>
        <dbReference type="Proteomes" id="UP000815325"/>
    </source>
</evidence>
<keyword evidence="1" id="KW-0472">Membrane</keyword>
<accession>A0ABQ7HA29</accession>
<keyword evidence="1" id="KW-1133">Transmembrane helix</keyword>
<dbReference type="Proteomes" id="UP000815325">
    <property type="component" value="Unassembled WGS sequence"/>
</dbReference>
<name>A0ABQ7HA29_DUNSA</name>
<evidence type="ECO:0000313" key="2">
    <source>
        <dbReference type="EMBL" id="KAF5843712.1"/>
    </source>
</evidence>
<feature type="transmembrane region" description="Helical" evidence="1">
    <location>
        <begin position="16"/>
        <end position="36"/>
    </location>
</feature>
<protein>
    <submittedName>
        <fullName evidence="2">Uncharacterized protein</fullName>
    </submittedName>
</protein>
<feature type="transmembrane region" description="Helical" evidence="1">
    <location>
        <begin position="48"/>
        <end position="66"/>
    </location>
</feature>
<proteinExistence type="predicted"/>
<keyword evidence="3" id="KW-1185">Reference proteome</keyword>
<gene>
    <name evidence="2" type="ORF">DUNSADRAFT_8227</name>
</gene>
<sequence length="386" mass="41358">MGPQAELPEPGYFEHTHLGCYICATLTGLACCVGSYNNQGTWLKIQSARGYWVLTALLATFAYLYVRPFIRFGIGSASRGYINFTSLYIVWLIGAVFYHLPSLESMGVNIKADVSLMIVISLGSLVVLIALWFVHVLMVQFKLLTPKVSLAAGAWSPKVLSSLLLNSVVLGAMCSTYHSFCGNGLLKGGGISSLNAGSFNEDGENLKSAVCAKWLHPILTSQYPWFSSFMLFGEGGDDDVALGSLGDSGGHNFSASYGTANKTCPDEGGVQGPPASIGIDFPWDGIGVVWVPAGNVLSPVLTMWITLIALYIANTVADNAAVEVLQLHTCRTVCTFHAWLCAANTVANHAAAEALNERLSTLLLLVCAQPTLWEIILWRSPSSVHA</sequence>
<organism evidence="2 3">
    <name type="scientific">Dunaliella salina</name>
    <name type="common">Green alga</name>
    <name type="synonym">Protococcus salinus</name>
    <dbReference type="NCBI Taxonomy" id="3046"/>
    <lineage>
        <taxon>Eukaryota</taxon>
        <taxon>Viridiplantae</taxon>
        <taxon>Chlorophyta</taxon>
        <taxon>core chlorophytes</taxon>
        <taxon>Chlorophyceae</taxon>
        <taxon>CS clade</taxon>
        <taxon>Chlamydomonadales</taxon>
        <taxon>Dunaliellaceae</taxon>
        <taxon>Dunaliella</taxon>
    </lineage>
</organism>
<keyword evidence="1" id="KW-0812">Transmembrane</keyword>
<comment type="caution">
    <text evidence="2">The sequence shown here is derived from an EMBL/GenBank/DDBJ whole genome shotgun (WGS) entry which is preliminary data.</text>
</comment>
<dbReference type="PANTHER" id="PTHR34211">
    <property type="entry name" value="CALCINEURIN-LIKE METALLO-PHOSPHOESTERASE SUPERFAMILY PROTEIN"/>
    <property type="match status" value="1"/>
</dbReference>
<dbReference type="PANTHER" id="PTHR34211:SF3">
    <property type="entry name" value="CALCINEURIN-LIKE METALLO-PHOSPHOESTERASE SUPERFAMILY PROTEIN"/>
    <property type="match status" value="1"/>
</dbReference>
<evidence type="ECO:0000256" key="1">
    <source>
        <dbReference type="SAM" id="Phobius"/>
    </source>
</evidence>
<dbReference type="EMBL" id="MU069438">
    <property type="protein sequence ID" value="KAF5843712.1"/>
    <property type="molecule type" value="Genomic_DNA"/>
</dbReference>
<reference evidence="2" key="1">
    <citation type="submission" date="2017-08" db="EMBL/GenBank/DDBJ databases">
        <authorList>
            <person name="Polle J.E."/>
            <person name="Barry K."/>
            <person name="Cushman J."/>
            <person name="Schmutz J."/>
            <person name="Tran D."/>
            <person name="Hathwaick L.T."/>
            <person name="Yim W.C."/>
            <person name="Jenkins J."/>
            <person name="Mckie-Krisberg Z.M."/>
            <person name="Prochnik S."/>
            <person name="Lindquist E."/>
            <person name="Dockter R.B."/>
            <person name="Adam C."/>
            <person name="Molina H."/>
            <person name="Bunkerborg J."/>
            <person name="Jin E."/>
            <person name="Buchheim M."/>
            <person name="Magnuson J."/>
        </authorList>
    </citation>
    <scope>NUCLEOTIDE SEQUENCE</scope>
    <source>
        <strain evidence="2">CCAP 19/18</strain>
    </source>
</reference>
<feature type="transmembrane region" description="Helical" evidence="1">
    <location>
        <begin position="112"/>
        <end position="139"/>
    </location>
</feature>